<organism evidence="2 3">
    <name type="scientific">Telluria mixta</name>
    <dbReference type="NCBI Taxonomy" id="34071"/>
    <lineage>
        <taxon>Bacteria</taxon>
        <taxon>Pseudomonadati</taxon>
        <taxon>Pseudomonadota</taxon>
        <taxon>Betaproteobacteria</taxon>
        <taxon>Burkholderiales</taxon>
        <taxon>Oxalobacteraceae</taxon>
        <taxon>Telluria group</taxon>
        <taxon>Telluria</taxon>
    </lineage>
</organism>
<dbReference type="Proteomes" id="UP001165263">
    <property type="component" value="Unassembled WGS sequence"/>
</dbReference>
<keyword evidence="1" id="KW-0812">Transmembrane</keyword>
<feature type="transmembrane region" description="Helical" evidence="1">
    <location>
        <begin position="32"/>
        <end position="50"/>
    </location>
</feature>
<comment type="caution">
    <text evidence="2">The sequence shown here is derived from an EMBL/GenBank/DDBJ whole genome shotgun (WGS) entry which is preliminary data.</text>
</comment>
<proteinExistence type="predicted"/>
<dbReference type="RefSeq" id="WP_259448730.1">
    <property type="nucleotide sequence ID" value="NZ_CP119520.1"/>
</dbReference>
<gene>
    <name evidence="2" type="ORF">NX786_09665</name>
</gene>
<evidence type="ECO:0000313" key="2">
    <source>
        <dbReference type="EMBL" id="MCS0629600.1"/>
    </source>
</evidence>
<dbReference type="EMBL" id="JANUHC010000003">
    <property type="protein sequence ID" value="MCS0629600.1"/>
    <property type="molecule type" value="Genomic_DNA"/>
</dbReference>
<evidence type="ECO:0000256" key="1">
    <source>
        <dbReference type="SAM" id="Phobius"/>
    </source>
</evidence>
<name>A0ABT2BWW8_9BURK</name>
<feature type="transmembrane region" description="Helical" evidence="1">
    <location>
        <begin position="86"/>
        <end position="106"/>
    </location>
</feature>
<accession>A0ABT2BWW8</accession>
<reference evidence="2" key="1">
    <citation type="submission" date="2022-08" db="EMBL/GenBank/DDBJ databases">
        <title>Reclassification of Massilia species as members of the genera Telluria, Duganella, Pseudoduganella, Mokoshia gen. nov. and Zemynaea gen. nov. using orthogonal and non-orthogonal genome-based approaches.</title>
        <authorList>
            <person name="Bowman J.P."/>
        </authorList>
    </citation>
    <scope>NUCLEOTIDE SEQUENCE</scope>
    <source>
        <strain evidence="2">LMG 11547</strain>
    </source>
</reference>
<evidence type="ECO:0000313" key="3">
    <source>
        <dbReference type="Proteomes" id="UP001165263"/>
    </source>
</evidence>
<keyword evidence="1" id="KW-1133">Transmembrane helix</keyword>
<keyword evidence="3" id="KW-1185">Reference proteome</keyword>
<keyword evidence="1" id="KW-0472">Membrane</keyword>
<sequence length="259" mass="29616">MPKLSDLQKLASELELKDVLKGAIRRFFLPDLVWKLTFVVIGTGASILLFPTPLKVLFYNVLISTFNINSGAPITISEMSSGYADYWIGLALILLGIIYNVTSRIFQFYSDHFSRLAKENAAAVDRKLFGLLLSDLPSDSGIVELARHHDFGHSFDDRPTDRLEEFLLKWRHPEFVFLDPELESKKLELYNKANEFLRFLAHKSEPIGLNRQSIVPPGTNDFAWSKQLQEEVDKANSLGTEFAELHREFILLTRKRLVC</sequence>
<protein>
    <submittedName>
        <fullName evidence="2">Uncharacterized protein</fullName>
    </submittedName>
</protein>
<feature type="transmembrane region" description="Helical" evidence="1">
    <location>
        <begin position="57"/>
        <end position="74"/>
    </location>
</feature>